<dbReference type="PRINTS" id="PR00032">
    <property type="entry name" value="HTHARAC"/>
</dbReference>
<reference evidence="5 6" key="1">
    <citation type="submission" date="2016-11" db="EMBL/GenBank/DDBJ databases">
        <authorList>
            <person name="Jaros S."/>
            <person name="Januszkiewicz K."/>
            <person name="Wedrychowicz H."/>
        </authorList>
    </citation>
    <scope>NUCLEOTIDE SEQUENCE [LARGE SCALE GENOMIC DNA]</scope>
    <source>
        <strain evidence="5 6">DSM 22153</strain>
    </source>
</reference>
<dbReference type="AlphaFoldDB" id="A0A1M7HG82"/>
<dbReference type="STRING" id="735517.SAMN05444272_2216"/>
<dbReference type="InterPro" id="IPR032687">
    <property type="entry name" value="AraC-type_N"/>
</dbReference>
<sequence length="349" mass="39249">MGKPLNSNRIHASVIKGLSSYLDQLGLDLGSFTARHGPVLGPPESWDHGYISLEKYIALLERVAEQQRDPLFGLRWSLKQGNSGGFRLLTLAMRFAPTPLVALQTMVRFSSLGLDVRDCSVEIRGGKVNFDWVFVPTVQEPHQFLDRYAALVVERFRSSFGEPKIDPLQVDLTRTPPENVQLHRQVFGPSVSFRAERNRIVYCLSRMEAPNPMADPEVYSAMVELCERRLTDQVKAADFAGHVRDIIQAGVSSPDLTLGMVAKEIGMSPRVLQRRLFETGHKFQELHDDVRRAIASNLLRTTPLPVSEIAYRVGFSAVGNFTRAARRWFGMTPREWRRAGAIPVGDLRP</sequence>
<dbReference type="SMART" id="SM00342">
    <property type="entry name" value="HTH_ARAC"/>
    <property type="match status" value="1"/>
</dbReference>
<dbReference type="Gene3D" id="1.10.10.60">
    <property type="entry name" value="Homeodomain-like"/>
    <property type="match status" value="1"/>
</dbReference>
<gene>
    <name evidence="5" type="ORF">SAMN05444272_2216</name>
</gene>
<dbReference type="Pfam" id="PF12625">
    <property type="entry name" value="Arabinose_bd"/>
    <property type="match status" value="1"/>
</dbReference>
<dbReference type="SUPFAM" id="SSF46689">
    <property type="entry name" value="Homeodomain-like"/>
    <property type="match status" value="1"/>
</dbReference>
<evidence type="ECO:0000259" key="4">
    <source>
        <dbReference type="PROSITE" id="PS01124"/>
    </source>
</evidence>
<keyword evidence="3" id="KW-0804">Transcription</keyword>
<dbReference type="EMBL" id="FRBW01000002">
    <property type="protein sequence ID" value="SHM27495.1"/>
    <property type="molecule type" value="Genomic_DNA"/>
</dbReference>
<keyword evidence="1" id="KW-0805">Transcription regulation</keyword>
<dbReference type="GO" id="GO:0000976">
    <property type="term" value="F:transcription cis-regulatory region binding"/>
    <property type="evidence" value="ECO:0007669"/>
    <property type="project" value="TreeGrafter"/>
</dbReference>
<proteinExistence type="predicted"/>
<dbReference type="InterPro" id="IPR018060">
    <property type="entry name" value="HTH_AraC"/>
</dbReference>
<name>A0A1M7HG82_9HYPH</name>
<dbReference type="Pfam" id="PF12833">
    <property type="entry name" value="HTH_18"/>
    <property type="match status" value="1"/>
</dbReference>
<evidence type="ECO:0000256" key="1">
    <source>
        <dbReference type="ARBA" id="ARBA00023015"/>
    </source>
</evidence>
<dbReference type="PANTHER" id="PTHR47894:SF4">
    <property type="entry name" value="HTH-TYPE TRANSCRIPTIONAL REGULATOR GADX"/>
    <property type="match status" value="1"/>
</dbReference>
<evidence type="ECO:0000256" key="3">
    <source>
        <dbReference type="ARBA" id="ARBA00023163"/>
    </source>
</evidence>
<dbReference type="RefSeq" id="WP_073013034.1">
    <property type="nucleotide sequence ID" value="NZ_FRBW01000002.1"/>
</dbReference>
<dbReference type="GO" id="GO:0005829">
    <property type="term" value="C:cytosol"/>
    <property type="evidence" value="ECO:0007669"/>
    <property type="project" value="TreeGrafter"/>
</dbReference>
<dbReference type="InterPro" id="IPR009057">
    <property type="entry name" value="Homeodomain-like_sf"/>
</dbReference>
<evidence type="ECO:0000313" key="6">
    <source>
        <dbReference type="Proteomes" id="UP000186002"/>
    </source>
</evidence>
<protein>
    <submittedName>
        <fullName evidence="5">Transcriptional regulator, AraC family</fullName>
    </submittedName>
</protein>
<feature type="domain" description="HTH araC/xylS-type" evidence="4">
    <location>
        <begin position="241"/>
        <end position="339"/>
    </location>
</feature>
<dbReference type="PANTHER" id="PTHR47894">
    <property type="entry name" value="HTH-TYPE TRANSCRIPTIONAL REGULATOR GADX"/>
    <property type="match status" value="1"/>
</dbReference>
<keyword evidence="6" id="KW-1185">Reference proteome</keyword>
<accession>A0A1M7HG82</accession>
<evidence type="ECO:0000256" key="2">
    <source>
        <dbReference type="ARBA" id="ARBA00023125"/>
    </source>
</evidence>
<keyword evidence="2" id="KW-0238">DNA-binding</keyword>
<evidence type="ECO:0000313" key="5">
    <source>
        <dbReference type="EMBL" id="SHM27495.1"/>
    </source>
</evidence>
<dbReference type="InterPro" id="IPR020449">
    <property type="entry name" value="Tscrpt_reg_AraC-type_HTH"/>
</dbReference>
<dbReference type="GO" id="GO:0003700">
    <property type="term" value="F:DNA-binding transcription factor activity"/>
    <property type="evidence" value="ECO:0007669"/>
    <property type="project" value="InterPro"/>
</dbReference>
<dbReference type="PROSITE" id="PS01124">
    <property type="entry name" value="HTH_ARAC_FAMILY_2"/>
    <property type="match status" value="1"/>
</dbReference>
<organism evidence="5 6">
    <name type="scientific">Roseibium suaedae</name>
    <dbReference type="NCBI Taxonomy" id="735517"/>
    <lineage>
        <taxon>Bacteria</taxon>
        <taxon>Pseudomonadati</taxon>
        <taxon>Pseudomonadota</taxon>
        <taxon>Alphaproteobacteria</taxon>
        <taxon>Hyphomicrobiales</taxon>
        <taxon>Stappiaceae</taxon>
        <taxon>Roseibium</taxon>
    </lineage>
</organism>
<dbReference type="Proteomes" id="UP000186002">
    <property type="component" value="Unassembled WGS sequence"/>
</dbReference>